<dbReference type="GO" id="GO:0005509">
    <property type="term" value="F:calcium ion binding"/>
    <property type="evidence" value="ECO:0007669"/>
    <property type="project" value="InterPro"/>
</dbReference>
<feature type="compositionally biased region" description="Polar residues" evidence="17">
    <location>
        <begin position="3454"/>
        <end position="3480"/>
    </location>
</feature>
<evidence type="ECO:0000256" key="2">
    <source>
        <dbReference type="ARBA" id="ARBA00004498"/>
    </source>
</evidence>
<dbReference type="PROSITE" id="PS00626">
    <property type="entry name" value="RCC1_2"/>
    <property type="match status" value="1"/>
</dbReference>
<evidence type="ECO:0000256" key="5">
    <source>
        <dbReference type="ARBA" id="ARBA00022530"/>
    </source>
</evidence>
<feature type="transmembrane region" description="Helical" evidence="18">
    <location>
        <begin position="3308"/>
        <end position="3333"/>
    </location>
</feature>
<feature type="compositionally biased region" description="Acidic residues" evidence="17">
    <location>
        <begin position="2822"/>
        <end position="2836"/>
    </location>
</feature>
<evidence type="ECO:0000256" key="13">
    <source>
        <dbReference type="ARBA" id="ARBA00023157"/>
    </source>
</evidence>
<dbReference type="Pfam" id="PF07690">
    <property type="entry name" value="MFS_1"/>
    <property type="match status" value="1"/>
</dbReference>
<dbReference type="InterPro" id="IPR000408">
    <property type="entry name" value="Reg_chr_condens"/>
</dbReference>
<dbReference type="InterPro" id="IPR024731">
    <property type="entry name" value="NELL2-like_EGF"/>
</dbReference>
<dbReference type="InterPro" id="IPR052235">
    <property type="entry name" value="Nephronectin_domain"/>
</dbReference>
<evidence type="ECO:0000256" key="15">
    <source>
        <dbReference type="PROSITE-ProRule" id="PRU00076"/>
    </source>
</evidence>
<feature type="domain" description="Major facilitator superfamily (MFS) profile" evidence="20">
    <location>
        <begin position="3242"/>
        <end position="3560"/>
    </location>
</feature>
<dbReference type="InterPro" id="IPR018097">
    <property type="entry name" value="EGF_Ca-bd_CS"/>
</dbReference>
<feature type="compositionally biased region" description="Polar residues" evidence="17">
    <location>
        <begin position="2718"/>
        <end position="2728"/>
    </location>
</feature>
<dbReference type="Gene3D" id="2.20.100.10">
    <property type="entry name" value="Thrombospondin type-1 (TSP1) repeat"/>
    <property type="match status" value="1"/>
</dbReference>
<evidence type="ECO:0000256" key="7">
    <source>
        <dbReference type="ARBA" id="ARBA00022692"/>
    </source>
</evidence>
<dbReference type="InterPro" id="IPR058923">
    <property type="entry name" value="RCC1-like_dom"/>
</dbReference>
<keyword evidence="12 18" id="KW-0472">Membrane</keyword>
<feature type="compositionally biased region" description="Low complexity" evidence="17">
    <location>
        <begin position="2473"/>
        <end position="2483"/>
    </location>
</feature>
<evidence type="ECO:0000256" key="10">
    <source>
        <dbReference type="ARBA" id="ARBA00022837"/>
    </source>
</evidence>
<dbReference type="InterPro" id="IPR000884">
    <property type="entry name" value="TSP1_rpt"/>
</dbReference>
<feature type="transmembrane region" description="Helical" evidence="18">
    <location>
        <begin position="2498"/>
        <end position="2523"/>
    </location>
</feature>
<organism evidence="21">
    <name type="scientific">Chromera velia CCMP2878</name>
    <dbReference type="NCBI Taxonomy" id="1169474"/>
    <lineage>
        <taxon>Eukaryota</taxon>
        <taxon>Sar</taxon>
        <taxon>Alveolata</taxon>
        <taxon>Colpodellida</taxon>
        <taxon>Chromeraceae</taxon>
        <taxon>Chromera</taxon>
    </lineage>
</organism>
<feature type="region of interest" description="Disordered" evidence="17">
    <location>
        <begin position="2606"/>
        <end position="2637"/>
    </location>
</feature>
<feature type="transmembrane region" description="Helical" evidence="18">
    <location>
        <begin position="3119"/>
        <end position="3145"/>
    </location>
</feature>
<feature type="region of interest" description="Disordered" evidence="17">
    <location>
        <begin position="2455"/>
        <end position="2493"/>
    </location>
</feature>
<evidence type="ECO:0000256" key="9">
    <source>
        <dbReference type="ARBA" id="ARBA00022737"/>
    </source>
</evidence>
<dbReference type="InterPro" id="IPR001881">
    <property type="entry name" value="EGF-like_Ca-bd_dom"/>
</dbReference>
<sequence length="3560" mass="376022">MQHAASFVPVGQRPVTTHPFNWATLAPVKPFDAGTDYDVLDFGEGWAHACALFLLRATGQKGIRCWGQNSSGQLGLQSGYDSANAATKRTIGDASNEVGTAGLQTVSFPGNQKPVELQVGVRHSSAKLADGKWYCWGSNSYGEATGSGWSGSYIAYAPNQMGNALEAFQSSTCSPPACYIEQLVAGNELTCTLRVESGERKVKCYGFAGQYYDNYYQHWRDAKQSIRDHDFGDDIPESIHGGGGDHYVHHTCAILRPPDPSQPRKIRCWGGDNQSGQLGADIGSLADDHERLGMTFDLITTRLLRHPISEGCYTNGATCPSGQFCHKDFDTCFDAVLTKEGSTSGVQTPNPCEDGTKSCSMNAKCLYECDTAVCSCNMGFEGDGITACTALSNTTSLFVGDSHSVAIEGGTGRLFGWGSNSHGQLGDVQPLGETTCAVEMWNRTDAISVCVGYYHTAVAVAQGGKVFTFGRNDQGQLGDGSTSDRARPLEVMGVGNVTAVACGWYHTMALTADGEVWAWGRNYWGQLGTGDTSQSLVPIRVGVGSDLEGQKVAWISAGDQTSLAVTVSKRLFGWGVNQSGQVAQGHLSTPIKTPAEIFLPGGEKARTVKVGVWHALATTDSGRLYGWGRNQLGQLGLGAASTAHSSPQLSLDVLPKNVTVVDAVPGYEHSHVLLSNGSVMAARKNDDGQLGTGDALQREAWTLIEKPIGVVPAPQGAPRTTLRVAFSMSFNSVSNHALLPVSRSPGYGSDPTTWVYAFCLFGPNSAGLDNRLQVHAGRSADGLWEASPLSSPLQPHTKYNVEWTWSSITKESVLRINGSQVGNPVIRPALPAWEGTNMTENEVIYHATPGHVPHSRFDGVLTNVVEEWVSDSFLRAEAIAGAAGNSYSAGLVDALRRVRMSGKNKNGNLGVGDLSDRNVFTEVTSCSLSSSACSTGTHSCNAPHSVCVEASFSPAFRCTCEDGFTGDGSNCDDDDECTDPNLLHNCDVHASCANVDGSFTCSCVTGFSGDGVMNCTDVKECTAAAGPGGSPLHNCHPSATCMETQGSFQCVCNQGYNGTGVSCTDIDECTSTLHPHDCDLHAACMDTEGSFTCACVNGWMGTGIAGNCTDINECAMHTDDCHVEALCTNTPGSFTCSCNNGYTEHNAGTQCSDIDECAQNSHDCDGGGRAMCINTDGHFHCECTPGFQGDGRSCMDVNECTMYNASLSPPHAHNCHQKASCNNSIGSFVCDCNMGWHGDGLSCADVDECSSQTGSGLPVHNCDVHAECVNYPGSFNCTCKEGFEDVNECTAGLHTCDPHASCSNTNGSFSCSCNEGYTGNGQSCTDIDECSSSGGGPHTHNCDMHASCANVDGSFTCSCVTGFSGDGVMNCTDVKECTAAAGPGGSPLHNCHPSATCMETQGSFQCVCNTGFAGLGVSCVDVDECAAHSHNCHSAASCSDTEGSFTCAFLEGYVGDGIVCDKKDCEVSAWSPFSTFNAETCGTGTERRSRTVTQMAVGAGEPCPELVEVRGYLATECASCSAAALVTSRDLPGTAQGSGGGNEWRGRRVVVVQPSSQRAIVLKVKSAAVEPCNCPASVGASVDTAQTVWVVGKLNSPVDVYDPLEVKAALSTASASTVTVANDAPASIAHRMFKVRASDLERGSTYRVTHRAVLTGSTDFKETTFLIHMSSVATPELLKVAEAPRVVEGFVGCPLTLSAEDLRDSSSKSPADLSFHWTCRTAPAGASCPSLPSSGSSSLLSLPADFLPLPGEYSFGVNATSVQTGEAKEGIVKVRVTPGRVGLPRVTFSDIPRQLPQSTSLALTAEYPLPTGYSDPCSASLWGATESQPSFERWKVDAKKVARMSDFKGGISRDFAKALQDTGALSNKQSLSTTPVFLEKPGGASVRLRSTLTGFSASEADGWHVVALRFGFPNEETRLWSHPFFVAPPPTAEKLQVEYPFERTCGLSQVRLTQKVALGAAEVLTHLGGLSNAPEEERKLNSPLKYSFFMRKQGDASSAVAVAEASTDPGVIGYLPITPSKDGESYEFVCEITDAYGATVTSVSDPVAISRKEKSKAEVDSLISKIKGKPTDLDPSAASGQLMQAIALVASSSNSTTEEKKESLRSAINATESVCDMASDEAFTATDGALTCSSTLKEVAAKNRELAQETGTWDAAAQQGILEVLERRLTSMTSENVTGTDTTSDAIVSNVAQGLWDVVAVTAESDSTASTGNSGTSDSSVKNAIKKIAKYVNPRMSSSGSVSLESTTRRWLKKADGTSELQDVSVSLHVASVSHENLASEGCSAGGTGAAGTPGAASGRLTFNMSATSTSGGIGGCDTSMASFMVAGLPFNEAASTASFDGTVGQPSDFVTSADVLFCGEEVTVPDGSGASVTLAVPLPPELTPAGVFEVLPGGSGVFLSGWGQLVSCSFHDTASGSWKGDSCVVTGVTNEALQCSCSHLTDFSAGAQSYTPLDEQKGAHETAESAARVPGSEETTTTTTAAGEEEESDGPSAPSLLLAQIVLTALVGIPAISGLIMGILLIRGRPFLQTPAGVATCLLGPMRLSFWSKAEASRAQRRKKSGFLLRGLFGLFPSLHRFVDRLRLQELARESVALRNWYSLCAAGGGTSKGAVEGQAERKREIESPTKQQPPSAVAPKIVVVTPEDRRISACLVSVQSSDYYDERHEGSTSPAARLEKLEAQVIRPSKGKSSGSAPKSGEKAKGKKALQEVRTERFGASSSKPTSFGQQPEKPNPDSDKVLHGSPQADGEGSENGSIGQQGGGDAELQRGGRAKPRMVWDTEGNHTAPPPEDEDRMGGKGVSHRGGPTVAALIDQPGGSVESSEDSVEGVEEEEGLNEWGVVREGEEGDVEWPSDAEEVNEDLDEILVDDSLEGSIAVELEEDEERRIEAEEEQERGRQEERQLQGARPQRTEGDQEHGELPDAPPQIRKGSLEVVAVMGSEGAGKDLDEENMARKAQQIAAIVPFVRWSFVRLVTEVLLRDSLVGRVCASFRQGTGLFTSAGALSLLWMKTGVVLALIAALAPLTPLTPLIAVGLLLPSLVTTATRRVFFHGRKWRPIESHSSNQQQRRAGGHEGRTPFVEPPPEPEAAKSLLSTRGAEGAEETWKVRWLQRERTLEVWGLVFAFGVGLAGIVVALFLSGLVGFSGFASTGVVERFAQAALVVCVLDLFVGSVAWAFACALLLQTSVTMQRARETPHGRSSKSNVCKRSFSPPALKREASFGSKNRGSTDDRAGFAAASKEAVVLNIASALDGCDDQLFPASFRALERDLGFTPTTLGTIALVQTIAIALSSPVWGVMAGLFQKREILATGCVLWGLCTILLALCSGFWSIVLLRFLNGVALGSVGPVSQSILAEVAGERARGLVFGLAHTSSCGGRLIGTLITTSMAMHTILHAHGWRVAFLLVGFLSVFLEMVVCVTFHPSSTLSSSSSCHHIQDRQGGKDTGKTGMGGERQNTSDRLPLPVSSSETSPLLSQQSDGQRTDALRRPRLNSSGPEEDGRGSLREMAWDWRTWTRLMKLQSIHVVILNVRTFVSAALLFSALLSFLLLSPFTRGTWSGR</sequence>
<reference evidence="21" key="1">
    <citation type="submission" date="2014-11" db="EMBL/GenBank/DDBJ databases">
        <authorList>
            <person name="Otto D Thomas"/>
            <person name="Naeem Raeece"/>
        </authorList>
    </citation>
    <scope>NUCLEOTIDE SEQUENCE</scope>
</reference>
<feature type="domain" description="EGF-like" evidence="19">
    <location>
        <begin position="1196"/>
        <end position="1244"/>
    </location>
</feature>
<keyword evidence="5" id="KW-0272">Extracellular matrix</keyword>
<comment type="caution">
    <text evidence="15">Lacks conserved residue(s) required for the propagation of feature annotation.</text>
</comment>
<dbReference type="PROSITE" id="PS00217">
    <property type="entry name" value="SUGAR_TRANSPORT_2"/>
    <property type="match status" value="1"/>
</dbReference>
<dbReference type="SUPFAM" id="SSF57184">
    <property type="entry name" value="Growth factor receptor domain"/>
    <property type="match status" value="5"/>
</dbReference>
<feature type="compositionally biased region" description="Basic and acidic residues" evidence="17">
    <location>
        <begin position="3435"/>
        <end position="3446"/>
    </location>
</feature>
<feature type="transmembrane region" description="Helical" evidence="18">
    <location>
        <begin position="3526"/>
        <end position="3549"/>
    </location>
</feature>
<evidence type="ECO:0000256" key="14">
    <source>
        <dbReference type="ARBA" id="ARBA00023180"/>
    </source>
</evidence>
<dbReference type="InterPro" id="IPR049883">
    <property type="entry name" value="NOTCH1_EGF-like"/>
</dbReference>
<feature type="domain" description="EGF-like" evidence="19">
    <location>
        <begin position="1065"/>
        <end position="1109"/>
    </location>
</feature>
<evidence type="ECO:0000256" key="12">
    <source>
        <dbReference type="ARBA" id="ARBA00023136"/>
    </source>
</evidence>
<dbReference type="Pfam" id="PF12662">
    <property type="entry name" value="cEGF"/>
    <property type="match status" value="1"/>
</dbReference>
<dbReference type="Pfam" id="PF07645">
    <property type="entry name" value="EGF_CA"/>
    <property type="match status" value="2"/>
</dbReference>
<dbReference type="InterPro" id="IPR000742">
    <property type="entry name" value="EGF"/>
</dbReference>
<dbReference type="VEuPathDB" id="CryptoDB:Cvel_9856"/>
<feature type="compositionally biased region" description="Basic and acidic residues" evidence="17">
    <location>
        <begin position="2885"/>
        <end position="2903"/>
    </location>
</feature>
<feature type="repeat" description="RCC1" evidence="16">
    <location>
        <begin position="622"/>
        <end position="676"/>
    </location>
</feature>
<evidence type="ECO:0000256" key="6">
    <source>
        <dbReference type="ARBA" id="ARBA00022536"/>
    </source>
</evidence>
<keyword evidence="13 15" id="KW-1015">Disulfide bond</keyword>
<dbReference type="GO" id="GO:0016020">
    <property type="term" value="C:membrane"/>
    <property type="evidence" value="ECO:0007669"/>
    <property type="project" value="UniProtKB-SubCell"/>
</dbReference>
<dbReference type="InterPro" id="IPR036259">
    <property type="entry name" value="MFS_trans_sf"/>
</dbReference>
<evidence type="ECO:0000256" key="11">
    <source>
        <dbReference type="ARBA" id="ARBA00022989"/>
    </source>
</evidence>
<keyword evidence="7 18" id="KW-0812">Transmembrane</keyword>
<feature type="repeat" description="RCC1" evidence="16">
    <location>
        <begin position="464"/>
        <end position="513"/>
    </location>
</feature>
<feature type="domain" description="EGF-like" evidence="19">
    <location>
        <begin position="1373"/>
        <end position="1420"/>
    </location>
</feature>
<dbReference type="PROSITE" id="PS50026">
    <property type="entry name" value="EGF_3"/>
    <property type="match status" value="11"/>
</dbReference>
<dbReference type="SMART" id="SM00303">
    <property type="entry name" value="GPS"/>
    <property type="match status" value="1"/>
</dbReference>
<dbReference type="SUPFAM" id="SSF103473">
    <property type="entry name" value="MFS general substrate transporter"/>
    <property type="match status" value="1"/>
</dbReference>
<name>A0A0G4I040_9ALVE</name>
<comment type="similarity">
    <text evidence="3">Belongs to the fibulin family.</text>
</comment>
<dbReference type="FunFam" id="2.10.25.10:FF:000038">
    <property type="entry name" value="Fibrillin 2"/>
    <property type="match status" value="11"/>
</dbReference>
<gene>
    <name evidence="21" type="ORF">Cvel_9856</name>
</gene>
<dbReference type="GO" id="GO:0022857">
    <property type="term" value="F:transmembrane transporter activity"/>
    <property type="evidence" value="ECO:0007669"/>
    <property type="project" value="InterPro"/>
</dbReference>
<feature type="disulfide bond" evidence="15">
    <location>
        <begin position="1164"/>
        <end position="1181"/>
    </location>
</feature>
<evidence type="ECO:0000256" key="16">
    <source>
        <dbReference type="PROSITE-ProRule" id="PRU00235"/>
    </source>
</evidence>
<dbReference type="Gene3D" id="2.10.25.10">
    <property type="entry name" value="Laminin"/>
    <property type="match status" value="11"/>
</dbReference>
<evidence type="ECO:0000256" key="8">
    <source>
        <dbReference type="ARBA" id="ARBA00022729"/>
    </source>
</evidence>
<dbReference type="InterPro" id="IPR000203">
    <property type="entry name" value="GPS"/>
</dbReference>
<feature type="region of interest" description="Disordered" evidence="17">
    <location>
        <begin position="3060"/>
        <end position="3098"/>
    </location>
</feature>
<dbReference type="InterPro" id="IPR005829">
    <property type="entry name" value="Sugar_transporter_CS"/>
</dbReference>
<keyword evidence="6 15" id="KW-0245">EGF-like domain</keyword>
<dbReference type="PROSITE" id="PS01186">
    <property type="entry name" value="EGF_2"/>
    <property type="match status" value="9"/>
</dbReference>
<feature type="region of interest" description="Disordered" evidence="17">
    <location>
        <begin position="2660"/>
        <end position="2927"/>
    </location>
</feature>
<dbReference type="InterPro" id="IPR036383">
    <property type="entry name" value="TSP1_rpt_sf"/>
</dbReference>
<keyword evidence="4" id="KW-0964">Secreted</keyword>
<dbReference type="SMART" id="SM00179">
    <property type="entry name" value="EGF_CA"/>
    <property type="match status" value="11"/>
</dbReference>
<dbReference type="SUPFAM" id="SSF50985">
    <property type="entry name" value="RCC1/BLIP-II"/>
    <property type="match status" value="2"/>
</dbReference>
<feature type="compositionally biased region" description="Basic and acidic residues" evidence="17">
    <location>
        <begin position="2698"/>
        <end position="2715"/>
    </location>
</feature>
<dbReference type="PROSITE" id="PS01187">
    <property type="entry name" value="EGF_CA"/>
    <property type="match status" value="3"/>
</dbReference>
<feature type="domain" description="EGF-like" evidence="19">
    <location>
        <begin position="1110"/>
        <end position="1148"/>
    </location>
</feature>
<evidence type="ECO:0000256" key="4">
    <source>
        <dbReference type="ARBA" id="ARBA00022525"/>
    </source>
</evidence>
<dbReference type="CDD" id="cd00054">
    <property type="entry name" value="EGF_CA"/>
    <property type="match status" value="11"/>
</dbReference>
<dbReference type="PROSITE" id="PS50012">
    <property type="entry name" value="RCC1_3"/>
    <property type="match status" value="5"/>
</dbReference>
<evidence type="ECO:0000256" key="17">
    <source>
        <dbReference type="SAM" id="MobiDB-lite"/>
    </source>
</evidence>
<feature type="domain" description="EGF-like" evidence="19">
    <location>
        <begin position="1285"/>
        <end position="1325"/>
    </location>
</feature>
<dbReference type="InterPro" id="IPR000152">
    <property type="entry name" value="EGF-type_Asp/Asn_hydroxyl_site"/>
</dbReference>
<feature type="repeat" description="RCC1" evidence="16">
    <location>
        <begin position="514"/>
        <end position="568"/>
    </location>
</feature>
<keyword evidence="8" id="KW-0732">Signal</keyword>
<dbReference type="PANTHER" id="PTHR24050:SF28">
    <property type="entry name" value="UROMODULIN-LIKE"/>
    <property type="match status" value="1"/>
</dbReference>
<evidence type="ECO:0000259" key="20">
    <source>
        <dbReference type="PROSITE" id="PS50850"/>
    </source>
</evidence>
<evidence type="ECO:0000313" key="21">
    <source>
        <dbReference type="EMBL" id="CEM50209.1"/>
    </source>
</evidence>
<feature type="domain" description="EGF-like" evidence="19">
    <location>
        <begin position="1153"/>
        <end position="1195"/>
    </location>
</feature>
<dbReference type="InterPro" id="IPR009030">
    <property type="entry name" value="Growth_fac_rcpt_cys_sf"/>
</dbReference>
<dbReference type="Gene3D" id="1.20.1250.20">
    <property type="entry name" value="MFS general substrate transporter like domains"/>
    <property type="match status" value="1"/>
</dbReference>
<feature type="repeat" description="RCC1" evidence="16">
    <location>
        <begin position="412"/>
        <end position="462"/>
    </location>
</feature>
<feature type="region of interest" description="Disordered" evidence="17">
    <location>
        <begin position="3424"/>
        <end position="3502"/>
    </location>
</feature>
<dbReference type="PRINTS" id="PR00633">
    <property type="entry name" value="RCCNDNSATION"/>
</dbReference>
<feature type="compositionally biased region" description="Acidic residues" evidence="17">
    <location>
        <begin position="2846"/>
        <end position="2872"/>
    </location>
</feature>
<dbReference type="EMBL" id="CDMZ01004586">
    <property type="protein sequence ID" value="CEM50209.1"/>
    <property type="molecule type" value="Genomic_DNA"/>
</dbReference>
<feature type="compositionally biased region" description="Basic and acidic residues" evidence="17">
    <location>
        <begin position="2910"/>
        <end position="2921"/>
    </location>
</feature>
<feature type="compositionally biased region" description="Basic and acidic residues" evidence="17">
    <location>
        <begin position="2616"/>
        <end position="2625"/>
    </location>
</feature>
<protein>
    <recommendedName>
        <fullName evidence="22">EGF-like domain-containing protein</fullName>
    </recommendedName>
</protein>
<feature type="repeat" description="RCC1" evidence="16">
    <location>
        <begin position="569"/>
        <end position="621"/>
    </location>
</feature>
<feature type="compositionally biased region" description="Basic and acidic residues" evidence="17">
    <location>
        <begin position="2455"/>
        <end position="2464"/>
    </location>
</feature>
<dbReference type="Pfam" id="PF12947">
    <property type="entry name" value="EGF_3"/>
    <property type="match status" value="8"/>
</dbReference>
<keyword evidence="14" id="KW-0325">Glycoprotein</keyword>
<keyword evidence="11 18" id="KW-1133">Transmembrane helix</keyword>
<dbReference type="PROSITE" id="PS50092">
    <property type="entry name" value="TSP1"/>
    <property type="match status" value="1"/>
</dbReference>
<keyword evidence="9" id="KW-0677">Repeat</keyword>
<dbReference type="PROSITE" id="PS00010">
    <property type="entry name" value="ASX_HYDROXYL"/>
    <property type="match status" value="7"/>
</dbReference>
<feature type="domain" description="EGF-like" evidence="19">
    <location>
        <begin position="1326"/>
        <end position="1372"/>
    </location>
</feature>
<dbReference type="InterPro" id="IPR026823">
    <property type="entry name" value="cEGF"/>
</dbReference>
<evidence type="ECO:0000256" key="18">
    <source>
        <dbReference type="SAM" id="Phobius"/>
    </source>
</evidence>
<dbReference type="Gene3D" id="2.130.10.30">
    <property type="entry name" value="Regulator of chromosome condensation 1/beta-lactamase-inhibitor protein II"/>
    <property type="match status" value="2"/>
</dbReference>
<dbReference type="PANTHER" id="PTHR24050">
    <property type="entry name" value="PA14 DOMAIN-CONTAINING PROTEIN"/>
    <property type="match status" value="1"/>
</dbReference>
<evidence type="ECO:0000256" key="3">
    <source>
        <dbReference type="ARBA" id="ARBA00006127"/>
    </source>
</evidence>
<dbReference type="SMART" id="SM00181">
    <property type="entry name" value="EGF"/>
    <property type="match status" value="13"/>
</dbReference>
<comment type="subcellular location">
    <subcellularLocation>
        <location evidence="1">Membrane</location>
        <topology evidence="1">Multi-pass membrane protein</topology>
    </subcellularLocation>
    <subcellularLocation>
        <location evidence="2">Secreted</location>
        <location evidence="2">Extracellular space</location>
        <location evidence="2">Extracellular matrix</location>
    </subcellularLocation>
</comment>
<proteinExistence type="inferred from homology"/>
<feature type="transmembrane region" description="Helical" evidence="18">
    <location>
        <begin position="3157"/>
        <end position="3184"/>
    </location>
</feature>
<dbReference type="PROSITE" id="PS50850">
    <property type="entry name" value="MFS"/>
    <property type="match status" value="1"/>
</dbReference>
<dbReference type="InterPro" id="IPR020846">
    <property type="entry name" value="MFS_dom"/>
</dbReference>
<keyword evidence="10" id="KW-0106">Calcium</keyword>
<dbReference type="InterPro" id="IPR011701">
    <property type="entry name" value="MFS"/>
</dbReference>
<feature type="domain" description="EGF-like" evidence="19">
    <location>
        <begin position="973"/>
        <end position="1016"/>
    </location>
</feature>
<feature type="transmembrane region" description="Helical" evidence="18">
    <location>
        <begin position="3398"/>
        <end position="3421"/>
    </location>
</feature>
<dbReference type="InterPro" id="IPR009091">
    <property type="entry name" value="RCC1/BLIP-II"/>
</dbReference>
<evidence type="ECO:0008006" key="22">
    <source>
        <dbReference type="Google" id="ProtNLM"/>
    </source>
</evidence>
<accession>A0A0G4I040</accession>
<evidence type="ECO:0000259" key="19">
    <source>
        <dbReference type="PROSITE" id="PS50026"/>
    </source>
</evidence>
<feature type="domain" description="EGF-like" evidence="19">
    <location>
        <begin position="929"/>
        <end position="972"/>
    </location>
</feature>
<feature type="domain" description="EGF-like" evidence="19">
    <location>
        <begin position="1421"/>
        <end position="1461"/>
    </location>
</feature>
<feature type="domain" description="EGF-like" evidence="19">
    <location>
        <begin position="1017"/>
        <end position="1064"/>
    </location>
</feature>
<dbReference type="Pfam" id="PF25390">
    <property type="entry name" value="WD40_RLD"/>
    <property type="match status" value="1"/>
</dbReference>
<evidence type="ECO:0000256" key="1">
    <source>
        <dbReference type="ARBA" id="ARBA00004141"/>
    </source>
</evidence>